<dbReference type="eggNOG" id="COG0151">
    <property type="taxonomic scope" value="Bacteria"/>
</dbReference>
<accession>E0SDR2</accession>
<dbReference type="Gene3D" id="3.30.470.20">
    <property type="entry name" value="ATP-grasp fold, B domain"/>
    <property type="match status" value="1"/>
</dbReference>
<dbReference type="GO" id="GO:0005524">
    <property type="term" value="F:ATP binding"/>
    <property type="evidence" value="ECO:0007669"/>
    <property type="project" value="UniProtKB-UniRule"/>
</dbReference>
<proteinExistence type="predicted"/>
<dbReference type="SUPFAM" id="SSF56059">
    <property type="entry name" value="Glutathione synthetase ATP-binding domain-like"/>
    <property type="match status" value="1"/>
</dbReference>
<dbReference type="STRING" id="198628.Dda3937_01106"/>
<evidence type="ECO:0000259" key="5">
    <source>
        <dbReference type="PROSITE" id="PS50975"/>
    </source>
</evidence>
<reference evidence="6 7" key="1">
    <citation type="journal article" date="2011" name="J. Bacteriol.">
        <title>Genome sequence of the plant-pathogenic bacterium Dickeya dadantii 3937.</title>
        <authorList>
            <person name="Glasner J.D."/>
            <person name="Yang C.H."/>
            <person name="Reverchon S."/>
            <person name="Hugouvieux-Cotte-Pattat N."/>
            <person name="Condemine G."/>
            <person name="Bohin J.P."/>
            <person name="Van Gijsegem F."/>
            <person name="Yang S."/>
            <person name="Franza T."/>
            <person name="Expert D."/>
            <person name="Plunkett G. III"/>
            <person name="San Francisco M.J."/>
            <person name="Charkowski A.O."/>
            <person name="Py B."/>
            <person name="Bell K."/>
            <person name="Rauscher L."/>
            <person name="Rodriguez-Palenzuela P."/>
            <person name="Toussaint A."/>
            <person name="Holeva M.C."/>
            <person name="He S.Y."/>
            <person name="Douet V."/>
            <person name="Boccara M."/>
            <person name="Blanco C."/>
            <person name="Toth I."/>
            <person name="Anderson B.D."/>
            <person name="Biehl B.S."/>
            <person name="Mau B."/>
            <person name="Flynn S.M."/>
            <person name="Barras F."/>
            <person name="Lindeberg M."/>
            <person name="Birch P.R."/>
            <person name="Tsuyumu S."/>
            <person name="Shi X."/>
            <person name="Hibbing M."/>
            <person name="Yap M.N."/>
            <person name="Carpentier M."/>
            <person name="Dassa E."/>
            <person name="Umehara M."/>
            <person name="Kim J.F."/>
            <person name="Rusch M."/>
            <person name="Soni P."/>
            <person name="Mayhew G.F."/>
            <person name="Fouts D.E."/>
            <person name="Gill S.R."/>
            <person name="Blattner F.R."/>
            <person name="Keen N.T."/>
            <person name="Perna N.T."/>
        </authorList>
    </citation>
    <scope>NUCLEOTIDE SEQUENCE [LARGE SCALE GENOMIC DNA]</scope>
    <source>
        <strain evidence="6 7">3937</strain>
    </source>
</reference>
<protein>
    <submittedName>
        <fullName evidence="6">Phosphoribosylglycinamide synthetase ATP-grasp (A) domain protein</fullName>
        <ecNumber evidence="6">6.-.-.-</ecNumber>
    </submittedName>
</protein>
<gene>
    <name evidence="6" type="ordered locus">Dda3937_01106</name>
</gene>
<evidence type="ECO:0000256" key="4">
    <source>
        <dbReference type="PROSITE-ProRule" id="PRU00409"/>
    </source>
</evidence>
<evidence type="ECO:0000256" key="1">
    <source>
        <dbReference type="ARBA" id="ARBA00022598"/>
    </source>
</evidence>
<sequence length="240" mass="26884">MGSNNIRKISHINELENIQDFPLLAETFVGGNEYSVEFISCNGQHYPVGITEKVTSGQPYFFEISHTFPAELSVHQAENVYSATRAMLSLAGYQNGASHTEFKIQDQQVFLIESHTRVGGDRIPVLISESSGYDIIKENMNALLGELVHLPVDIHYQKNASIIYFHGDGGELISTSFLDEIRSRCGEKLLLLKFDYKLNDLIPETKSSSTRYGFAIISGSEKELVEKIIKLSDISTFLKK</sequence>
<dbReference type="GO" id="GO:0016874">
    <property type="term" value="F:ligase activity"/>
    <property type="evidence" value="ECO:0007669"/>
    <property type="project" value="UniProtKB-KW"/>
</dbReference>
<dbReference type="EC" id="6.-.-.-" evidence="6"/>
<dbReference type="PANTHER" id="PTHR43585:SF2">
    <property type="entry name" value="ATP-GRASP ENZYME FSQD"/>
    <property type="match status" value="1"/>
</dbReference>
<evidence type="ECO:0000313" key="7">
    <source>
        <dbReference type="Proteomes" id="UP000006859"/>
    </source>
</evidence>
<evidence type="ECO:0000256" key="3">
    <source>
        <dbReference type="ARBA" id="ARBA00022840"/>
    </source>
</evidence>
<keyword evidence="3 4" id="KW-0067">ATP-binding</keyword>
<dbReference type="GO" id="GO:0046872">
    <property type="term" value="F:metal ion binding"/>
    <property type="evidence" value="ECO:0007669"/>
    <property type="project" value="InterPro"/>
</dbReference>
<keyword evidence="7" id="KW-1185">Reference proteome</keyword>
<dbReference type="KEGG" id="ddd:Dda3937_01106"/>
<dbReference type="HOGENOM" id="CLU_1146836_0_0_6"/>
<dbReference type="InterPro" id="IPR052032">
    <property type="entry name" value="ATP-dep_AA_Ligase"/>
</dbReference>
<dbReference type="Proteomes" id="UP000006859">
    <property type="component" value="Chromosome"/>
</dbReference>
<keyword evidence="2 4" id="KW-0547">Nucleotide-binding</keyword>
<feature type="domain" description="ATP-grasp" evidence="5">
    <location>
        <begin position="83"/>
        <end position="144"/>
    </location>
</feature>
<evidence type="ECO:0000256" key="2">
    <source>
        <dbReference type="ARBA" id="ARBA00022741"/>
    </source>
</evidence>
<evidence type="ECO:0000313" key="6">
    <source>
        <dbReference type="EMBL" id="ADN00754.1"/>
    </source>
</evidence>
<name>E0SDR2_DICD3</name>
<dbReference type="InterPro" id="IPR011761">
    <property type="entry name" value="ATP-grasp"/>
</dbReference>
<dbReference type="Pfam" id="PF13535">
    <property type="entry name" value="ATP-grasp_4"/>
    <property type="match status" value="1"/>
</dbReference>
<dbReference type="AlphaFoldDB" id="E0SDR2"/>
<dbReference type="EMBL" id="CP002038">
    <property type="protein sequence ID" value="ADN00754.1"/>
    <property type="molecule type" value="Genomic_DNA"/>
</dbReference>
<dbReference type="PANTHER" id="PTHR43585">
    <property type="entry name" value="FUMIPYRROLE BIOSYNTHESIS PROTEIN C"/>
    <property type="match status" value="1"/>
</dbReference>
<organism evidence="6 7">
    <name type="scientific">Dickeya dadantii (strain 3937)</name>
    <name type="common">Erwinia chrysanthemi (strain 3937)</name>
    <dbReference type="NCBI Taxonomy" id="198628"/>
    <lineage>
        <taxon>Bacteria</taxon>
        <taxon>Pseudomonadati</taxon>
        <taxon>Pseudomonadota</taxon>
        <taxon>Gammaproteobacteria</taxon>
        <taxon>Enterobacterales</taxon>
        <taxon>Pectobacteriaceae</taxon>
        <taxon>Dickeya</taxon>
    </lineage>
</organism>
<dbReference type="PROSITE" id="PS50975">
    <property type="entry name" value="ATP_GRASP"/>
    <property type="match status" value="1"/>
</dbReference>
<keyword evidence="1 6" id="KW-0436">Ligase</keyword>